<protein>
    <submittedName>
        <fullName evidence="11">Uncharacterized protein LOC106464153 isoform X1</fullName>
    </submittedName>
</protein>
<evidence type="ECO:0000256" key="4">
    <source>
        <dbReference type="ARBA" id="ARBA00022692"/>
    </source>
</evidence>
<keyword evidence="8 9" id="KW-0472">Membrane</keyword>
<proteinExistence type="inferred from homology"/>
<reference evidence="11" key="1">
    <citation type="submission" date="2025-08" db="UniProtKB">
        <authorList>
            <consortium name="RefSeq"/>
        </authorList>
    </citation>
    <scope>IDENTIFICATION</scope>
    <source>
        <tissue evidence="11">Muscle</tissue>
    </source>
</reference>
<feature type="transmembrane region" description="Helical" evidence="9">
    <location>
        <begin position="37"/>
        <end position="58"/>
    </location>
</feature>
<dbReference type="PANTHER" id="PTHR16514:SF3">
    <property type="entry name" value="LOW-DENSITY LIPOPROTEIN RECEPTOR CLASS A DOMAIN-CONTAINING PROTEIN 4-LIKE ISOFORM X1"/>
    <property type="match status" value="1"/>
</dbReference>
<gene>
    <name evidence="11" type="primary">LOC106464153</name>
</gene>
<comment type="subcellular location">
    <subcellularLocation>
        <location evidence="1">Early endosome membrane</location>
    </subcellularLocation>
    <subcellularLocation>
        <location evidence="2">Endosome membrane</location>
        <topology evidence="2">Single-pass membrane protein</topology>
    </subcellularLocation>
</comment>
<dbReference type="PANTHER" id="PTHR16514">
    <property type="entry name" value="LOW DENSITY LIPOPROTEIN RECEPTOR CLASS A DOMAIN-CONTAINING 4A"/>
    <property type="match status" value="1"/>
</dbReference>
<evidence type="ECO:0000313" key="10">
    <source>
        <dbReference type="Proteomes" id="UP000694941"/>
    </source>
</evidence>
<evidence type="ECO:0000256" key="6">
    <source>
        <dbReference type="ARBA" id="ARBA00022753"/>
    </source>
</evidence>
<dbReference type="RefSeq" id="XP_013779727.1">
    <property type="nucleotide sequence ID" value="XM_013924273.2"/>
</dbReference>
<dbReference type="InterPro" id="IPR043445">
    <property type="entry name" value="TMEPAI/LRAD4"/>
</dbReference>
<evidence type="ECO:0000256" key="2">
    <source>
        <dbReference type="ARBA" id="ARBA00004190"/>
    </source>
</evidence>
<evidence type="ECO:0000256" key="5">
    <source>
        <dbReference type="ARBA" id="ARBA00022700"/>
    </source>
</evidence>
<organism evidence="10 11">
    <name type="scientific">Limulus polyphemus</name>
    <name type="common">Atlantic horseshoe crab</name>
    <dbReference type="NCBI Taxonomy" id="6850"/>
    <lineage>
        <taxon>Eukaryota</taxon>
        <taxon>Metazoa</taxon>
        <taxon>Ecdysozoa</taxon>
        <taxon>Arthropoda</taxon>
        <taxon>Chelicerata</taxon>
        <taxon>Merostomata</taxon>
        <taxon>Xiphosura</taxon>
        <taxon>Limulidae</taxon>
        <taxon>Limulus</taxon>
    </lineage>
</organism>
<evidence type="ECO:0000256" key="7">
    <source>
        <dbReference type="ARBA" id="ARBA00022989"/>
    </source>
</evidence>
<keyword evidence="10" id="KW-1185">Reference proteome</keyword>
<keyword evidence="6" id="KW-0967">Endosome</keyword>
<evidence type="ECO:0000256" key="8">
    <source>
        <dbReference type="ARBA" id="ARBA00023136"/>
    </source>
</evidence>
<keyword evidence="7 9" id="KW-1133">Transmembrane helix</keyword>
<evidence type="ECO:0000256" key="9">
    <source>
        <dbReference type="SAM" id="Phobius"/>
    </source>
</evidence>
<evidence type="ECO:0000313" key="11">
    <source>
        <dbReference type="RefSeq" id="XP_013779727.1"/>
    </source>
</evidence>
<comment type="similarity">
    <text evidence="3">Belongs to the PMEPA1 family.</text>
</comment>
<keyword evidence="5" id="KW-0734">Signal transduction inhibitor</keyword>
<keyword evidence="4 9" id="KW-0812">Transmembrane</keyword>
<evidence type="ECO:0000256" key="1">
    <source>
        <dbReference type="ARBA" id="ARBA00004146"/>
    </source>
</evidence>
<sequence>MTEIFTVNVTTSTRSSLYHINNNLIFKLQHASAKVSALQIVIIVIAVVLMLGFITCILSHYKMGAWSWQEGWGRPPLSPLEPQSFLQGRSPQNMSPVEHNYTPASHSSVLYTPDSLEKHRKMDLASKQDQQIRQQTVQMDFTLGLPATISLPDGEKFPHIGSKSVHVQDSIQDNEILRSWIKPPPNKTVSKNENPPPYQPNSFCLLSKPVVLQTPNISSLVVHSNSGHLNVNADIPSNHCNYLQESCNVMLLSHIEISNIVSTRDTSGSGQDDRSISEREQSVLNAVDSPPFYCDFTDNQDHFTDSTNGV</sequence>
<accession>A0ABM1BDE0</accession>
<evidence type="ECO:0000256" key="3">
    <source>
        <dbReference type="ARBA" id="ARBA00009908"/>
    </source>
</evidence>
<dbReference type="Proteomes" id="UP000694941">
    <property type="component" value="Unplaced"/>
</dbReference>
<name>A0ABM1BDE0_LIMPO</name>
<dbReference type="GeneID" id="106464153"/>